<dbReference type="Gene3D" id="2.30.30.40">
    <property type="entry name" value="SH3 Domains"/>
    <property type="match status" value="4"/>
</dbReference>
<dbReference type="SUPFAM" id="SSF50044">
    <property type="entry name" value="SH3-domain"/>
    <property type="match status" value="5"/>
</dbReference>
<evidence type="ECO:0000313" key="5">
    <source>
        <dbReference type="Ensembl" id="ENSCAFP00030019800.1"/>
    </source>
</evidence>
<dbReference type="PANTHER" id="PTHR14167:SF48">
    <property type="entry name" value="SH3 DOMAIN-CONTAINING PROTEIN 19"/>
    <property type="match status" value="1"/>
</dbReference>
<evidence type="ECO:0000256" key="2">
    <source>
        <dbReference type="PROSITE-ProRule" id="PRU00192"/>
    </source>
</evidence>
<feature type="domain" description="SH3" evidence="4">
    <location>
        <begin position="679"/>
        <end position="738"/>
    </location>
</feature>
<dbReference type="InterPro" id="IPR035835">
    <property type="entry name" value="Eve1_SH3_3"/>
</dbReference>
<evidence type="ECO:0000256" key="3">
    <source>
        <dbReference type="SAM" id="MobiDB-lite"/>
    </source>
</evidence>
<feature type="compositionally biased region" description="Polar residues" evidence="3">
    <location>
        <begin position="314"/>
        <end position="323"/>
    </location>
</feature>
<protein>
    <recommendedName>
        <fullName evidence="4">SH3 domain-containing protein</fullName>
    </recommendedName>
</protein>
<proteinExistence type="predicted"/>
<dbReference type="Proteomes" id="UP000694429">
    <property type="component" value="Chromosome 15"/>
</dbReference>
<dbReference type="InterPro" id="IPR035834">
    <property type="entry name" value="Eve1_SH3_1"/>
</dbReference>
<dbReference type="PANTHER" id="PTHR14167">
    <property type="entry name" value="SH3 DOMAIN-CONTAINING"/>
    <property type="match status" value="1"/>
</dbReference>
<feature type="domain" description="SH3" evidence="4">
    <location>
        <begin position="520"/>
        <end position="579"/>
    </location>
</feature>
<feature type="compositionally biased region" description="Pro residues" evidence="3">
    <location>
        <begin position="285"/>
        <end position="300"/>
    </location>
</feature>
<dbReference type="CDD" id="cd11818">
    <property type="entry name" value="SH3_Eve1_5"/>
    <property type="match status" value="1"/>
</dbReference>
<feature type="domain" description="SH3" evidence="4">
    <location>
        <begin position="610"/>
        <end position="669"/>
    </location>
</feature>
<dbReference type="Pfam" id="PF07653">
    <property type="entry name" value="SH3_2"/>
    <property type="match status" value="1"/>
</dbReference>
<keyword evidence="1 2" id="KW-0728">SH3 domain</keyword>
<accession>A0A8C0N846</accession>
<dbReference type="PROSITE" id="PS50002">
    <property type="entry name" value="SH3"/>
    <property type="match status" value="5"/>
</dbReference>
<dbReference type="SMART" id="SM00326">
    <property type="entry name" value="SH3"/>
    <property type="match status" value="5"/>
</dbReference>
<feature type="compositionally biased region" description="Basic residues" evidence="3">
    <location>
        <begin position="11"/>
        <end position="23"/>
    </location>
</feature>
<evidence type="ECO:0000256" key="1">
    <source>
        <dbReference type="ARBA" id="ARBA00022443"/>
    </source>
</evidence>
<dbReference type="Ensembl" id="ENSCAFT00030022694.1">
    <property type="protein sequence ID" value="ENSCAFP00030019800.1"/>
    <property type="gene ID" value="ENSCAFG00030011704.1"/>
</dbReference>
<dbReference type="CDD" id="cd11816">
    <property type="entry name" value="SH3_Eve1_3"/>
    <property type="match status" value="1"/>
</dbReference>
<dbReference type="InterPro" id="IPR036028">
    <property type="entry name" value="SH3-like_dom_sf"/>
</dbReference>
<dbReference type="FunFam" id="2.30.30.40:FF:000214">
    <property type="entry name" value="SH3 domain-containing protein 19 isoform X2"/>
    <property type="match status" value="1"/>
</dbReference>
<organism evidence="5 6">
    <name type="scientific">Canis lupus familiaris</name>
    <name type="common">Dog</name>
    <name type="synonym">Canis familiaris</name>
    <dbReference type="NCBI Taxonomy" id="9615"/>
    <lineage>
        <taxon>Eukaryota</taxon>
        <taxon>Metazoa</taxon>
        <taxon>Chordata</taxon>
        <taxon>Craniata</taxon>
        <taxon>Vertebrata</taxon>
        <taxon>Euteleostomi</taxon>
        <taxon>Mammalia</taxon>
        <taxon>Eutheria</taxon>
        <taxon>Laurasiatheria</taxon>
        <taxon>Carnivora</taxon>
        <taxon>Caniformia</taxon>
        <taxon>Canidae</taxon>
        <taxon>Canis</taxon>
    </lineage>
</organism>
<feature type="compositionally biased region" description="Basic and acidic residues" evidence="3">
    <location>
        <begin position="24"/>
        <end position="50"/>
    </location>
</feature>
<dbReference type="PRINTS" id="PR00452">
    <property type="entry name" value="SH3DOMAIN"/>
</dbReference>
<dbReference type="CDD" id="cd11814">
    <property type="entry name" value="SH3_Eve1_1"/>
    <property type="match status" value="1"/>
</dbReference>
<feature type="domain" description="SH3" evidence="4">
    <location>
        <begin position="444"/>
        <end position="503"/>
    </location>
</feature>
<dbReference type="PRINTS" id="PR00499">
    <property type="entry name" value="P67PHOX"/>
</dbReference>
<dbReference type="Pfam" id="PF14604">
    <property type="entry name" value="SH3_9"/>
    <property type="match status" value="1"/>
</dbReference>
<feature type="region of interest" description="Disordered" evidence="3">
    <location>
        <begin position="426"/>
        <end position="446"/>
    </location>
</feature>
<reference evidence="5" key="1">
    <citation type="submission" date="2019-03" db="EMBL/GenBank/DDBJ databases">
        <authorList>
            <person name="Warren W.C."/>
            <person name="Johnson G.S."/>
        </authorList>
    </citation>
    <scope>NUCLEOTIDE SEQUENCE [LARGE SCALE GENOMIC DNA]</scope>
    <source>
        <strain evidence="5">Basenji</strain>
    </source>
</reference>
<sequence length="739" mass="82147">MIFCYSSNRKLNTRMQKRKRSQRQFHEEGGVFEPGTKDDRNERNKPEHRSSSQGPLSSIRAVIKRSSRTSFQSELHRERRRPEITIVAAEPLRPASWFPGAPPPGLGYPPSSAAGPWRPSELVPAELPPSYEQVIKEINQVQVNTTNNNNAAALPRHTITSATQTDFSEEIDNHLPQSGANPFQLPIKTEPTKERAVQPAPTRKPTVIRIPAKPGKCLHEDPQSPPPLPIEKPIGNTCSTVSGKLSNVDRARNMESDHMGQTGGSVRGPPRLPPRPVNGRVTPARQPPPKGAPERPPPPKLSAARASNKKLPLNRSSSDMDLQKKQSNLASGLWKAKSQVFKNQDPVLPPRPKPGHPLYRKYMLSVPHGIANEDIVSQNPGELSCKRGDVLVMLKQAENNYLECQKGQDIGRVHLSQIKIITPLDEHLRSRPNDPNHAQKPVDSSAPHAAVLHDFPAEQADDLHLTSGEIVYLLEKIDSDWYRGRCRNQTGIFPANYVKVIIDVPEGGNGKRESISSHCVKGPRCITRFEYIGDQKDELSFSEGEIIILKEYVNEEWARGELRDKTGIFPLNFVELVEDHPTSGASILSTKVPPKTKKEYSGANSQDSSLSGEWCEALHSFTAETNDDLSFKRGDRILILEHVDSDWYKGRLGDREGIFPAVFVRPCPAEAKSTSALALKGKKAKALYDFHGENEDELSFKAGDIITELESVDDDWMSGELMGKSGIFPKNYVQFLQVS</sequence>
<feature type="region of interest" description="Disordered" evidence="3">
    <location>
        <begin position="255"/>
        <end position="323"/>
    </location>
</feature>
<dbReference type="Pfam" id="PF00018">
    <property type="entry name" value="SH3_1"/>
    <property type="match status" value="3"/>
</dbReference>
<feature type="domain" description="SH3" evidence="4">
    <location>
        <begin position="364"/>
        <end position="423"/>
    </location>
</feature>
<name>A0A8C0N846_CANLF</name>
<dbReference type="InterPro" id="IPR050384">
    <property type="entry name" value="Endophilin_SH3RF"/>
</dbReference>
<evidence type="ECO:0000313" key="6">
    <source>
        <dbReference type="Proteomes" id="UP000694429"/>
    </source>
</evidence>
<feature type="region of interest" description="Disordered" evidence="3">
    <location>
        <begin position="213"/>
        <end position="243"/>
    </location>
</feature>
<evidence type="ECO:0000259" key="4">
    <source>
        <dbReference type="PROSITE" id="PS50002"/>
    </source>
</evidence>
<dbReference type="InterPro" id="IPR001452">
    <property type="entry name" value="SH3_domain"/>
</dbReference>
<reference evidence="5" key="2">
    <citation type="submission" date="2025-08" db="UniProtKB">
        <authorList>
            <consortium name="Ensembl"/>
        </authorList>
    </citation>
    <scope>IDENTIFICATION</scope>
</reference>
<feature type="region of interest" description="Disordered" evidence="3">
    <location>
        <begin position="7"/>
        <end position="78"/>
    </location>
</feature>
<dbReference type="AlphaFoldDB" id="A0A8C0N846"/>